<comment type="caution">
    <text evidence="1">The sequence shown here is derived from an EMBL/GenBank/DDBJ whole genome shotgun (WGS) entry which is preliminary data.</text>
</comment>
<evidence type="ECO:0000313" key="1">
    <source>
        <dbReference type="EMBL" id="KAJ7411836.1"/>
    </source>
</evidence>
<dbReference type="EMBL" id="WHWB01034282">
    <property type="protein sequence ID" value="KAJ7411836.1"/>
    <property type="molecule type" value="Genomic_DNA"/>
</dbReference>
<protein>
    <submittedName>
        <fullName evidence="1">Uncharacterized protein</fullName>
    </submittedName>
</protein>
<keyword evidence="2" id="KW-1185">Reference proteome</keyword>
<reference evidence="1" key="1">
    <citation type="submission" date="2019-10" db="EMBL/GenBank/DDBJ databases">
        <authorList>
            <person name="Soares A.E.R."/>
            <person name="Aleixo A."/>
            <person name="Schneider P."/>
            <person name="Miyaki C.Y."/>
            <person name="Schneider M.P."/>
            <person name="Mello C."/>
            <person name="Vasconcelos A.T.R."/>
        </authorList>
    </citation>
    <scope>NUCLEOTIDE SEQUENCE</scope>
    <source>
        <tissue evidence="1">Muscle</tissue>
    </source>
</reference>
<evidence type="ECO:0000313" key="2">
    <source>
        <dbReference type="Proteomes" id="UP001145742"/>
    </source>
</evidence>
<dbReference type="Proteomes" id="UP001145742">
    <property type="component" value="Unassembled WGS sequence"/>
</dbReference>
<proteinExistence type="predicted"/>
<name>A0ABQ9D4L3_9PASS</name>
<accession>A0ABQ9D4L3</accession>
<sequence length="89" mass="8960">MAAAAERGRLSFPGGAGALGRPVPMNLFATWEIDGSSPSCVPSPAWQEATLQLLVQGTKALSDGAVDGPSSIGSVQADDFCGKLVAVSN</sequence>
<organism evidence="1 2">
    <name type="scientific">Willisornis vidua</name>
    <name type="common">Xingu scale-backed antbird</name>
    <dbReference type="NCBI Taxonomy" id="1566151"/>
    <lineage>
        <taxon>Eukaryota</taxon>
        <taxon>Metazoa</taxon>
        <taxon>Chordata</taxon>
        <taxon>Craniata</taxon>
        <taxon>Vertebrata</taxon>
        <taxon>Euteleostomi</taxon>
        <taxon>Archelosauria</taxon>
        <taxon>Archosauria</taxon>
        <taxon>Dinosauria</taxon>
        <taxon>Saurischia</taxon>
        <taxon>Theropoda</taxon>
        <taxon>Coelurosauria</taxon>
        <taxon>Aves</taxon>
        <taxon>Neognathae</taxon>
        <taxon>Neoaves</taxon>
        <taxon>Telluraves</taxon>
        <taxon>Australaves</taxon>
        <taxon>Passeriformes</taxon>
        <taxon>Thamnophilidae</taxon>
        <taxon>Willisornis</taxon>
    </lineage>
</organism>
<gene>
    <name evidence="1" type="ORF">WISP_100413</name>
</gene>